<evidence type="ECO:0000256" key="1">
    <source>
        <dbReference type="ARBA" id="ARBA00004651"/>
    </source>
</evidence>
<dbReference type="Proteomes" id="UP001211987">
    <property type="component" value="Unassembled WGS sequence"/>
</dbReference>
<dbReference type="GO" id="GO:0005886">
    <property type="term" value="C:plasma membrane"/>
    <property type="evidence" value="ECO:0007669"/>
    <property type="project" value="UniProtKB-SubCell"/>
</dbReference>
<dbReference type="EMBL" id="QUSL01000016">
    <property type="protein sequence ID" value="RGD84457.1"/>
    <property type="molecule type" value="Genomic_DNA"/>
</dbReference>
<dbReference type="RefSeq" id="WP_003535879.1">
    <property type="nucleotide sequence ID" value="NZ_AP031443.1"/>
</dbReference>
<dbReference type="InterPro" id="IPR001851">
    <property type="entry name" value="ABC_transp_permease"/>
</dbReference>
<evidence type="ECO:0000256" key="5">
    <source>
        <dbReference type="ARBA" id="ARBA00023136"/>
    </source>
</evidence>
<keyword evidence="5 6" id="KW-0472">Membrane</keyword>
<reference evidence="8 9" key="1">
    <citation type="submission" date="2018-08" db="EMBL/GenBank/DDBJ databases">
        <title>A genome reference for cultivated species of the human gut microbiota.</title>
        <authorList>
            <person name="Zou Y."/>
            <person name="Xue W."/>
            <person name="Luo G."/>
        </authorList>
    </citation>
    <scope>NUCLEOTIDE SEQUENCE [LARGE SCALE GENOMIC DNA]</scope>
    <source>
        <strain evidence="8 9">OM06-4</strain>
    </source>
</reference>
<dbReference type="PANTHER" id="PTHR32196:SF69">
    <property type="entry name" value="BRANCHED-CHAIN AMINO ACID TRANSPORT SYSTEM, PERMEASE PROTEIN"/>
    <property type="match status" value="1"/>
</dbReference>
<keyword evidence="3 6" id="KW-0812">Transmembrane</keyword>
<evidence type="ECO:0000313" key="7">
    <source>
        <dbReference type="EMBL" id="MDB7083216.1"/>
    </source>
</evidence>
<sequence>MNQTVILGALELGGIFAILSLGLYISYKVLNLPDLTVDGSFALGCAVSGMFTINSMPYVGLIGSFVIGAAAGVVTGLLITKFKIMPLLSGILTMTGLYSINLAIMNDTPNLSLFGNNTIFSSFTAFDPYGKIILIYLIVIVICVILDFFLRTQLGLSLRACGDNEDMVRASSIDTDKMKILGLALANGLVAMSGAVFAQHQSFADISSGTGMMVIGLASIIVGTTFIKKEKIIFQLVAVVFGAIFYRAVLTVALQLGLPSGYLKLLSAVLVIVAIASTNGAFRSKKRGRN</sequence>
<feature type="transmembrane region" description="Helical" evidence="6">
    <location>
        <begin position="262"/>
        <end position="282"/>
    </location>
</feature>
<gene>
    <name evidence="8" type="ORF">DXB93_10880</name>
    <name evidence="7" type="ORF">PM738_05320</name>
</gene>
<feature type="transmembrane region" description="Helical" evidence="6">
    <location>
        <begin position="132"/>
        <end position="150"/>
    </location>
</feature>
<dbReference type="Pfam" id="PF02653">
    <property type="entry name" value="BPD_transp_2"/>
    <property type="match status" value="1"/>
</dbReference>
<dbReference type="EMBL" id="JAQLKE010000006">
    <property type="protein sequence ID" value="MDB7083216.1"/>
    <property type="molecule type" value="Genomic_DNA"/>
</dbReference>
<evidence type="ECO:0000313" key="8">
    <source>
        <dbReference type="EMBL" id="RGD84457.1"/>
    </source>
</evidence>
<feature type="transmembrane region" description="Helical" evidence="6">
    <location>
        <begin position="7"/>
        <end position="27"/>
    </location>
</feature>
<comment type="caution">
    <text evidence="8">The sequence shown here is derived from an EMBL/GenBank/DDBJ whole genome shotgun (WGS) entry which is preliminary data.</text>
</comment>
<proteinExistence type="predicted"/>
<organism evidence="8 9">
    <name type="scientific">Thomasclavelia ramosa</name>
    <dbReference type="NCBI Taxonomy" id="1547"/>
    <lineage>
        <taxon>Bacteria</taxon>
        <taxon>Bacillati</taxon>
        <taxon>Bacillota</taxon>
        <taxon>Erysipelotrichia</taxon>
        <taxon>Erysipelotrichales</taxon>
        <taxon>Coprobacillaceae</taxon>
        <taxon>Thomasclavelia</taxon>
    </lineage>
</organism>
<feature type="transmembrane region" description="Helical" evidence="6">
    <location>
        <begin position="206"/>
        <end position="227"/>
    </location>
</feature>
<dbReference type="AlphaFoldDB" id="A0A3E3ACI6"/>
<evidence type="ECO:0000256" key="2">
    <source>
        <dbReference type="ARBA" id="ARBA00022475"/>
    </source>
</evidence>
<protein>
    <submittedName>
        <fullName evidence="8">ABC transporter permease</fullName>
    </submittedName>
</protein>
<dbReference type="GeneID" id="64194805"/>
<evidence type="ECO:0000256" key="3">
    <source>
        <dbReference type="ARBA" id="ARBA00022692"/>
    </source>
</evidence>
<dbReference type="Proteomes" id="UP000261032">
    <property type="component" value="Unassembled WGS sequence"/>
</dbReference>
<reference evidence="7" key="2">
    <citation type="submission" date="2023-01" db="EMBL/GenBank/DDBJ databases">
        <title>Human gut microbiome strain richness.</title>
        <authorList>
            <person name="Chen-Liaw A."/>
        </authorList>
    </citation>
    <scope>NUCLEOTIDE SEQUENCE</scope>
    <source>
        <strain evidence="7">1001217st2_G6_1001217B_191108</strain>
    </source>
</reference>
<comment type="subcellular location">
    <subcellularLocation>
        <location evidence="1">Cell membrane</location>
        <topology evidence="1">Multi-pass membrane protein</topology>
    </subcellularLocation>
</comment>
<keyword evidence="2" id="KW-1003">Cell membrane</keyword>
<evidence type="ECO:0000256" key="6">
    <source>
        <dbReference type="SAM" id="Phobius"/>
    </source>
</evidence>
<feature type="transmembrane region" description="Helical" evidence="6">
    <location>
        <begin position="87"/>
        <end position="105"/>
    </location>
</feature>
<keyword evidence="4 6" id="KW-1133">Transmembrane helix</keyword>
<feature type="transmembrane region" description="Helical" evidence="6">
    <location>
        <begin position="180"/>
        <end position="200"/>
    </location>
</feature>
<dbReference type="CDD" id="cd06574">
    <property type="entry name" value="TM_PBP1_branched-chain-AA_like"/>
    <property type="match status" value="1"/>
</dbReference>
<dbReference type="PANTHER" id="PTHR32196">
    <property type="entry name" value="ABC TRANSPORTER PERMEASE PROTEIN YPHD-RELATED-RELATED"/>
    <property type="match status" value="1"/>
</dbReference>
<name>A0A3E3ACI6_9FIRM</name>
<feature type="transmembrane region" description="Helical" evidence="6">
    <location>
        <begin position="58"/>
        <end position="80"/>
    </location>
</feature>
<feature type="transmembrane region" description="Helical" evidence="6">
    <location>
        <begin position="234"/>
        <end position="256"/>
    </location>
</feature>
<accession>A0A3E3ACI6</accession>
<evidence type="ECO:0000313" key="9">
    <source>
        <dbReference type="Proteomes" id="UP000261032"/>
    </source>
</evidence>
<dbReference type="GO" id="GO:0022857">
    <property type="term" value="F:transmembrane transporter activity"/>
    <property type="evidence" value="ECO:0007669"/>
    <property type="project" value="InterPro"/>
</dbReference>
<evidence type="ECO:0000256" key="4">
    <source>
        <dbReference type="ARBA" id="ARBA00022989"/>
    </source>
</evidence>